<evidence type="ECO:0008006" key="5">
    <source>
        <dbReference type="Google" id="ProtNLM"/>
    </source>
</evidence>
<organism evidence="3 4">
    <name type="scientific">Agromyces humatus</name>
    <dbReference type="NCBI Taxonomy" id="279573"/>
    <lineage>
        <taxon>Bacteria</taxon>
        <taxon>Bacillati</taxon>
        <taxon>Actinomycetota</taxon>
        <taxon>Actinomycetes</taxon>
        <taxon>Micrococcales</taxon>
        <taxon>Microbacteriaceae</taxon>
        <taxon>Agromyces</taxon>
    </lineage>
</organism>
<dbReference type="InterPro" id="IPR001604">
    <property type="entry name" value="Endo_G_ENPP1-like_dom"/>
</dbReference>
<evidence type="ECO:0000259" key="2">
    <source>
        <dbReference type="SMART" id="SM00892"/>
    </source>
</evidence>
<dbReference type="Pfam" id="PF01223">
    <property type="entry name" value="Endonuclease_NS"/>
    <property type="match status" value="1"/>
</dbReference>
<accession>A0ABP4WVA1</accession>
<dbReference type="InterPro" id="IPR044929">
    <property type="entry name" value="DNA/RNA_non-sp_Endonuclease_sf"/>
</dbReference>
<comment type="caution">
    <text evidence="3">The sequence shown here is derived from an EMBL/GenBank/DDBJ whole genome shotgun (WGS) entry which is preliminary data.</text>
</comment>
<reference evidence="4" key="1">
    <citation type="journal article" date="2019" name="Int. J. Syst. Evol. Microbiol.">
        <title>The Global Catalogue of Microorganisms (GCM) 10K type strain sequencing project: providing services to taxonomists for standard genome sequencing and annotation.</title>
        <authorList>
            <consortium name="The Broad Institute Genomics Platform"/>
            <consortium name="The Broad Institute Genome Sequencing Center for Infectious Disease"/>
            <person name="Wu L."/>
            <person name="Ma J."/>
        </authorList>
    </citation>
    <scope>NUCLEOTIDE SEQUENCE [LARGE SCALE GENOMIC DNA]</scope>
    <source>
        <strain evidence="4">JCM 14319</strain>
    </source>
</reference>
<gene>
    <name evidence="3" type="ORF">GCM10009747_20000</name>
</gene>
<dbReference type="Proteomes" id="UP001500506">
    <property type="component" value="Unassembled WGS sequence"/>
</dbReference>
<proteinExistence type="predicted"/>
<keyword evidence="4" id="KW-1185">Reference proteome</keyword>
<dbReference type="SMART" id="SM00477">
    <property type="entry name" value="NUC"/>
    <property type="match status" value="1"/>
</dbReference>
<dbReference type="Gene3D" id="3.40.570.10">
    <property type="entry name" value="Extracellular Endonuclease, subunit A"/>
    <property type="match status" value="1"/>
</dbReference>
<dbReference type="SMART" id="SM00892">
    <property type="entry name" value="Endonuclease_NS"/>
    <property type="match status" value="1"/>
</dbReference>
<dbReference type="RefSeq" id="WP_232497791.1">
    <property type="nucleotide sequence ID" value="NZ_BAAANH010000004.1"/>
</dbReference>
<sequence>MGFDARFLGVRAAMPRFEATDVSTGVVREATVELDYRHFAVVLDTTRRFARATGVNIDGAALVDLDRGGNEWRFDERIPADWQAGPEVYARNDLDRGHLVRRRDPVWGAPAVAAKANADTFHYTNAAPQAAGFNQSKELWLGLEDHVLEHAAAHGQRLSVFTAPVLGEADPPYRGIQVPLRFWKIAAWNAGTTDDAELAAVGFILDQAPLVDTSELRESTPGEAPAVGPFRTFQVPIGDIAVITGLLMPELVAADRLPATIAAAGWRELETSDQILL</sequence>
<evidence type="ECO:0000313" key="4">
    <source>
        <dbReference type="Proteomes" id="UP001500506"/>
    </source>
</evidence>
<protein>
    <recommendedName>
        <fullName evidence="5">DNA/RNA non-specific endonuclease</fullName>
    </recommendedName>
</protein>
<evidence type="ECO:0000259" key="1">
    <source>
        <dbReference type="SMART" id="SM00477"/>
    </source>
</evidence>
<dbReference type="InterPro" id="IPR044925">
    <property type="entry name" value="His-Me_finger_sf"/>
</dbReference>
<dbReference type="PANTHER" id="PTHR13966:SF5">
    <property type="entry name" value="ENDONUCLEASE G, MITOCHONDRIAL"/>
    <property type="match status" value="1"/>
</dbReference>
<feature type="domain" description="ENPP1-3/EXOG-like endonuclease/phosphodiesterase" evidence="1">
    <location>
        <begin position="36"/>
        <end position="255"/>
    </location>
</feature>
<evidence type="ECO:0000313" key="3">
    <source>
        <dbReference type="EMBL" id="GAA1760906.1"/>
    </source>
</evidence>
<dbReference type="InterPro" id="IPR020821">
    <property type="entry name" value="ENPP1-3/EXOG-like_nuc-like"/>
</dbReference>
<dbReference type="PANTHER" id="PTHR13966">
    <property type="entry name" value="ENDONUCLEASE RELATED"/>
    <property type="match status" value="1"/>
</dbReference>
<dbReference type="SUPFAM" id="SSF54060">
    <property type="entry name" value="His-Me finger endonucleases"/>
    <property type="match status" value="1"/>
</dbReference>
<dbReference type="EMBL" id="BAAANH010000004">
    <property type="protein sequence ID" value="GAA1760906.1"/>
    <property type="molecule type" value="Genomic_DNA"/>
</dbReference>
<dbReference type="CDD" id="cd00091">
    <property type="entry name" value="NUC"/>
    <property type="match status" value="1"/>
</dbReference>
<dbReference type="InterPro" id="IPR040255">
    <property type="entry name" value="Non-specific_endonuclease"/>
</dbReference>
<feature type="domain" description="DNA/RNA non-specific endonuclease/pyrophosphatase/phosphodiesterase" evidence="2">
    <location>
        <begin position="35"/>
        <end position="255"/>
    </location>
</feature>
<name>A0ABP4WVA1_9MICO</name>